<name>A0AAN9A674_HALRR</name>
<dbReference type="PANTHER" id="PTHR14352">
    <property type="entry name" value="HAUS AUGMIN-LIKE COMPLEX SUBUNIT 7"/>
    <property type="match status" value="1"/>
</dbReference>
<keyword evidence="1" id="KW-0175">Coiled coil</keyword>
<accession>A0AAN9A674</accession>
<sequence length="329" mass="37099">MQSRSETYLLERIIRLIEILGYNGMETLDPSWVRSVLVSNNDAPRQKFMIWIVTELCHSDGEALLLAPQQALSQKILQSLTTLGLCHDEDLELIEGKAPPLTQLKFWCACLEKVSHLRQVSARDSHLFHYKLSSCDVLIDHLAHSSRLNLILKNSAPNVIPGDLKKMYKQNCKSVRSLPLNKLLQETENELSVLRNQYESVDKQWKDVSPVSVDVRDDDAAQQNLCKAVSALNTQLELFQGVYTSCVQPWIGSSPPLELPNTGPVIEHAATKLQEIIKALKSMEEVSQRCEDLEKMDTEIIKLIHNPATIRSALHNIVSENPVPSHPPF</sequence>
<dbReference type="PROSITE" id="PS50172">
    <property type="entry name" value="BRCT"/>
    <property type="match status" value="1"/>
</dbReference>
<evidence type="ECO:0000313" key="4">
    <source>
        <dbReference type="Proteomes" id="UP001381693"/>
    </source>
</evidence>
<evidence type="ECO:0000256" key="1">
    <source>
        <dbReference type="SAM" id="Coils"/>
    </source>
</evidence>
<dbReference type="AlphaFoldDB" id="A0AAN9A674"/>
<dbReference type="PANTHER" id="PTHR14352:SF2">
    <property type="entry name" value="HAUS AUGMIN-LIKE COMPLEX SUBUNIT 7"/>
    <property type="match status" value="1"/>
</dbReference>
<protein>
    <recommendedName>
        <fullName evidence="2">BRCT domain-containing protein</fullName>
    </recommendedName>
</protein>
<dbReference type="InterPro" id="IPR001357">
    <property type="entry name" value="BRCT_dom"/>
</dbReference>
<feature type="coiled-coil region" evidence="1">
    <location>
        <begin position="266"/>
        <end position="296"/>
    </location>
</feature>
<gene>
    <name evidence="3" type="ORF">SK128_009275</name>
</gene>
<proteinExistence type="predicted"/>
<reference evidence="3 4" key="1">
    <citation type="submission" date="2023-11" db="EMBL/GenBank/DDBJ databases">
        <title>Halocaridina rubra genome assembly.</title>
        <authorList>
            <person name="Smith C."/>
        </authorList>
    </citation>
    <scope>NUCLEOTIDE SEQUENCE [LARGE SCALE GENOMIC DNA]</scope>
    <source>
        <strain evidence="3">EP-1</strain>
        <tissue evidence="3">Whole</tissue>
    </source>
</reference>
<keyword evidence="4" id="KW-1185">Reference proteome</keyword>
<dbReference type="GO" id="GO:0031023">
    <property type="term" value="P:microtubule organizing center organization"/>
    <property type="evidence" value="ECO:0007669"/>
    <property type="project" value="TreeGrafter"/>
</dbReference>
<dbReference type="EMBL" id="JAXCGZ010004176">
    <property type="protein sequence ID" value="KAK7082131.1"/>
    <property type="molecule type" value="Genomic_DNA"/>
</dbReference>
<dbReference type="GO" id="GO:0070652">
    <property type="term" value="C:HAUS complex"/>
    <property type="evidence" value="ECO:0007669"/>
    <property type="project" value="TreeGrafter"/>
</dbReference>
<evidence type="ECO:0000259" key="2">
    <source>
        <dbReference type="PROSITE" id="PS50172"/>
    </source>
</evidence>
<feature type="domain" description="BRCT" evidence="2">
    <location>
        <begin position="1"/>
        <end position="50"/>
    </location>
</feature>
<dbReference type="GO" id="GO:0051011">
    <property type="term" value="F:microtubule minus-end binding"/>
    <property type="evidence" value="ECO:0007669"/>
    <property type="project" value="TreeGrafter"/>
</dbReference>
<dbReference type="GO" id="GO:0051225">
    <property type="term" value="P:spindle assembly"/>
    <property type="evidence" value="ECO:0007669"/>
    <property type="project" value="TreeGrafter"/>
</dbReference>
<comment type="caution">
    <text evidence="3">The sequence shown here is derived from an EMBL/GenBank/DDBJ whole genome shotgun (WGS) entry which is preliminary data.</text>
</comment>
<organism evidence="3 4">
    <name type="scientific">Halocaridina rubra</name>
    <name type="common">Hawaiian red shrimp</name>
    <dbReference type="NCBI Taxonomy" id="373956"/>
    <lineage>
        <taxon>Eukaryota</taxon>
        <taxon>Metazoa</taxon>
        <taxon>Ecdysozoa</taxon>
        <taxon>Arthropoda</taxon>
        <taxon>Crustacea</taxon>
        <taxon>Multicrustacea</taxon>
        <taxon>Malacostraca</taxon>
        <taxon>Eumalacostraca</taxon>
        <taxon>Eucarida</taxon>
        <taxon>Decapoda</taxon>
        <taxon>Pleocyemata</taxon>
        <taxon>Caridea</taxon>
        <taxon>Atyoidea</taxon>
        <taxon>Atyidae</taxon>
        <taxon>Halocaridina</taxon>
    </lineage>
</organism>
<evidence type="ECO:0000313" key="3">
    <source>
        <dbReference type="EMBL" id="KAK7082131.1"/>
    </source>
</evidence>
<dbReference type="InterPro" id="IPR029711">
    <property type="entry name" value="Haus7-like"/>
</dbReference>
<dbReference type="Proteomes" id="UP001381693">
    <property type="component" value="Unassembled WGS sequence"/>
</dbReference>